<accession>A0AAN8JNN5</accession>
<dbReference type="Proteomes" id="UP001347796">
    <property type="component" value="Unassembled WGS sequence"/>
</dbReference>
<dbReference type="InterPro" id="IPR000323">
    <property type="entry name" value="Cu2_ascorb_mOase_N"/>
</dbReference>
<keyword evidence="4" id="KW-0862">Zinc</keyword>
<keyword evidence="5" id="KW-0560">Oxidoreductase</keyword>
<dbReference type="InterPro" id="IPR020611">
    <property type="entry name" value="Cu2_ascorb_mOase_CS-1"/>
</dbReference>
<keyword evidence="6 11" id="KW-0186">Copper</keyword>
<proteinExistence type="predicted"/>
<dbReference type="AlphaFoldDB" id="A0AAN8JNN5"/>
<feature type="binding site" evidence="11">
    <location>
        <position position="61"/>
    </location>
    <ligand>
        <name>Cu(2+)</name>
        <dbReference type="ChEBI" id="CHEBI:29036"/>
        <label>1</label>
        <note>catalytic</note>
    </ligand>
</feature>
<keyword evidence="2 11" id="KW-0479">Metal-binding</keyword>
<feature type="disulfide bond" evidence="12">
    <location>
        <begin position="67"/>
        <end position="92"/>
    </location>
</feature>
<dbReference type="EMBL" id="JAZGQO010000008">
    <property type="protein sequence ID" value="KAK6179541.1"/>
    <property type="molecule type" value="Genomic_DNA"/>
</dbReference>
<dbReference type="PRINTS" id="PR00790">
    <property type="entry name" value="PAMONOXGNASE"/>
</dbReference>
<evidence type="ECO:0000256" key="7">
    <source>
        <dbReference type="ARBA" id="ARBA00023033"/>
    </source>
</evidence>
<dbReference type="Gene3D" id="2.60.120.310">
    <property type="entry name" value="Copper type II, ascorbate-dependent monooxygenase, N-terminal domain"/>
    <property type="match status" value="1"/>
</dbReference>
<dbReference type="InterPro" id="IPR008977">
    <property type="entry name" value="PHM/PNGase_F_dom_sf"/>
</dbReference>
<evidence type="ECO:0000256" key="6">
    <source>
        <dbReference type="ARBA" id="ARBA00023008"/>
    </source>
</evidence>
<evidence type="ECO:0000259" key="14">
    <source>
        <dbReference type="Pfam" id="PF03712"/>
    </source>
</evidence>
<evidence type="ECO:0000256" key="12">
    <source>
        <dbReference type="PIRSR" id="PIRSR600720-3"/>
    </source>
</evidence>
<name>A0AAN8JNN5_PATCE</name>
<evidence type="ECO:0000256" key="3">
    <source>
        <dbReference type="ARBA" id="ARBA00022729"/>
    </source>
</evidence>
<dbReference type="GO" id="GO:0005576">
    <property type="term" value="C:extracellular region"/>
    <property type="evidence" value="ECO:0007669"/>
    <property type="project" value="TreeGrafter"/>
</dbReference>
<dbReference type="SUPFAM" id="SSF49742">
    <property type="entry name" value="PHM/PNGase F"/>
    <property type="match status" value="2"/>
</dbReference>
<dbReference type="GO" id="GO:0006518">
    <property type="term" value="P:peptide metabolic process"/>
    <property type="evidence" value="ECO:0007669"/>
    <property type="project" value="InterPro"/>
</dbReference>
<dbReference type="InterPro" id="IPR024548">
    <property type="entry name" value="Cu2_monoox_C"/>
</dbReference>
<keyword evidence="9" id="KW-0325">Glycoprotein</keyword>
<sequence>MRLSVCDDLDYDTESYNLTIRMPDAVSEKPDSLLCHAVRIDPRESYIVSYIPHATADVAHHMMVFGCGGIANYEEPYWACSENYKNPETLVCDGGQKQVVFAWALDAPSFQFPKGVGLRVGGTTGINYIVIQLHYKEKFSPGRSDNSGVTLQMTRTRQPKQAGFYVIGTSGYIPPKHLAFPMETACEYTNDYPIYPIGYRTHSHNLGVVTSGYRIRDGRWTELGRMSPQLPETFYNVTNLVEVKHGDVLAARCTMNSMKRDRDTNIGPTNSDEMCNFYVLYYTYWQPNLEAQFCFRDAQTFHWNDYFENIPGTASSLVGISGAEKVIEMFDLNSRLPEEVEQLQETM</sequence>
<dbReference type="GO" id="GO:0016020">
    <property type="term" value="C:membrane"/>
    <property type="evidence" value="ECO:0007669"/>
    <property type="project" value="InterPro"/>
</dbReference>
<feature type="binding site" evidence="11">
    <location>
        <position position="60"/>
    </location>
    <ligand>
        <name>Cu(2+)</name>
        <dbReference type="ChEBI" id="CHEBI:29036"/>
        <label>1</label>
        <note>catalytic</note>
    </ligand>
</feature>
<evidence type="ECO:0000259" key="13">
    <source>
        <dbReference type="Pfam" id="PF01082"/>
    </source>
</evidence>
<feature type="disulfide bond" evidence="12">
    <location>
        <begin position="186"/>
        <end position="294"/>
    </location>
</feature>
<dbReference type="PANTHER" id="PTHR10680:SF14">
    <property type="entry name" value="PEPTIDYL-GLYCINE ALPHA-AMIDATING MONOOXYGENASE"/>
    <property type="match status" value="1"/>
</dbReference>
<dbReference type="Pfam" id="PF01082">
    <property type="entry name" value="Cu2_monooxygen"/>
    <property type="match status" value="1"/>
</dbReference>
<feature type="disulfide bond" evidence="12">
    <location>
        <begin position="253"/>
        <end position="275"/>
    </location>
</feature>
<dbReference type="EC" id="1.14.17.3" evidence="1"/>
<evidence type="ECO:0000313" key="16">
    <source>
        <dbReference type="Proteomes" id="UP001347796"/>
    </source>
</evidence>
<dbReference type="Pfam" id="PF03712">
    <property type="entry name" value="Cu2_monoox_C"/>
    <property type="match status" value="1"/>
</dbReference>
<organism evidence="15 16">
    <name type="scientific">Patella caerulea</name>
    <name type="common">Rayed Mediterranean limpet</name>
    <dbReference type="NCBI Taxonomy" id="87958"/>
    <lineage>
        <taxon>Eukaryota</taxon>
        <taxon>Metazoa</taxon>
        <taxon>Spiralia</taxon>
        <taxon>Lophotrochozoa</taxon>
        <taxon>Mollusca</taxon>
        <taxon>Gastropoda</taxon>
        <taxon>Patellogastropoda</taxon>
        <taxon>Patelloidea</taxon>
        <taxon>Patellidae</taxon>
        <taxon>Patella</taxon>
    </lineage>
</organism>
<feature type="disulfide bond" evidence="12">
    <location>
        <begin position="35"/>
        <end position="80"/>
    </location>
</feature>
<evidence type="ECO:0000256" key="9">
    <source>
        <dbReference type="ARBA" id="ARBA00023180"/>
    </source>
</evidence>
<reference evidence="15 16" key="1">
    <citation type="submission" date="2024-01" db="EMBL/GenBank/DDBJ databases">
        <title>The genome of the rayed Mediterranean limpet Patella caerulea (Linnaeus, 1758).</title>
        <authorList>
            <person name="Anh-Thu Weber A."/>
            <person name="Halstead-Nussloch G."/>
        </authorList>
    </citation>
    <scope>NUCLEOTIDE SEQUENCE [LARGE SCALE GENOMIC DNA]</scope>
    <source>
        <strain evidence="15">AATW-2023a</strain>
        <tissue evidence="15">Whole specimen</tissue>
    </source>
</reference>
<comment type="caution">
    <text evidence="15">The sequence shown here is derived from an EMBL/GenBank/DDBJ whole genome shotgun (WGS) entry which is preliminary data.</text>
</comment>
<keyword evidence="16" id="KW-1185">Reference proteome</keyword>
<feature type="domain" description="Copper type II ascorbate-dependent monooxygenase N-terminal" evidence="13">
    <location>
        <begin position="20"/>
        <end position="137"/>
    </location>
</feature>
<feature type="domain" description="Copper type II ascorbate-dependent monooxygenase C-terminal" evidence="14">
    <location>
        <begin position="161"/>
        <end position="302"/>
    </location>
</feature>
<evidence type="ECO:0000256" key="4">
    <source>
        <dbReference type="ARBA" id="ARBA00022833"/>
    </source>
</evidence>
<evidence type="ECO:0000256" key="11">
    <source>
        <dbReference type="PIRSR" id="PIRSR600720-2"/>
    </source>
</evidence>
<keyword evidence="3" id="KW-0732">Signal</keyword>
<evidence type="ECO:0000256" key="10">
    <source>
        <dbReference type="ARBA" id="ARBA00048431"/>
    </source>
</evidence>
<feature type="binding site" evidence="11">
    <location>
        <position position="202"/>
    </location>
    <ligand>
        <name>Cu(2+)</name>
        <dbReference type="ChEBI" id="CHEBI:29036"/>
        <label>1</label>
        <note>catalytic</note>
    </ligand>
</feature>
<dbReference type="InterPro" id="IPR014784">
    <property type="entry name" value="Cu2_ascorb_mOase-like_C"/>
</dbReference>
<feature type="binding site" evidence="11">
    <location>
        <position position="204"/>
    </location>
    <ligand>
        <name>Cu(2+)</name>
        <dbReference type="ChEBI" id="CHEBI:29036"/>
        <label>1</label>
        <note>catalytic</note>
    </ligand>
</feature>
<evidence type="ECO:0000256" key="2">
    <source>
        <dbReference type="ARBA" id="ARBA00022723"/>
    </source>
</evidence>
<comment type="catalytic activity">
    <reaction evidence="10">
        <text>a [peptide]-C-terminal glycine + 2 L-ascorbate + O2 = a [peptide]-C-terminal (2S)-2-hydroxyglycine + 2 monodehydro-L-ascorbate radical + H2O</text>
        <dbReference type="Rhea" id="RHEA:21452"/>
        <dbReference type="Rhea" id="RHEA-COMP:13486"/>
        <dbReference type="Rhea" id="RHEA-COMP:15321"/>
        <dbReference type="ChEBI" id="CHEBI:15377"/>
        <dbReference type="ChEBI" id="CHEBI:15379"/>
        <dbReference type="ChEBI" id="CHEBI:38290"/>
        <dbReference type="ChEBI" id="CHEBI:59513"/>
        <dbReference type="ChEBI" id="CHEBI:137000"/>
        <dbReference type="ChEBI" id="CHEBI:142768"/>
        <dbReference type="EC" id="1.14.17.3"/>
    </reaction>
</comment>
<keyword evidence="7" id="KW-0503">Monooxygenase</keyword>
<evidence type="ECO:0000256" key="8">
    <source>
        <dbReference type="ARBA" id="ARBA00023157"/>
    </source>
</evidence>
<dbReference type="GO" id="GO:0004504">
    <property type="term" value="F:peptidylglycine monooxygenase activity"/>
    <property type="evidence" value="ECO:0007669"/>
    <property type="project" value="UniProtKB-EC"/>
</dbReference>
<keyword evidence="8 12" id="KW-1015">Disulfide bond</keyword>
<dbReference type="Gene3D" id="2.60.120.230">
    <property type="match status" value="1"/>
</dbReference>
<dbReference type="GO" id="GO:0005507">
    <property type="term" value="F:copper ion binding"/>
    <property type="evidence" value="ECO:0007669"/>
    <property type="project" value="InterPro"/>
</dbReference>
<dbReference type="InterPro" id="IPR036939">
    <property type="entry name" value="Cu2_ascorb_mOase_N_sf"/>
</dbReference>
<evidence type="ECO:0000256" key="5">
    <source>
        <dbReference type="ARBA" id="ARBA00023002"/>
    </source>
</evidence>
<dbReference type="PROSITE" id="PS00084">
    <property type="entry name" value="CU2_MONOOXYGENASE_1"/>
    <property type="match status" value="1"/>
</dbReference>
<evidence type="ECO:0000313" key="15">
    <source>
        <dbReference type="EMBL" id="KAK6179541.1"/>
    </source>
</evidence>
<dbReference type="InterPro" id="IPR000720">
    <property type="entry name" value="PHM/PAL"/>
</dbReference>
<feature type="binding site" evidence="11">
    <location>
        <position position="274"/>
    </location>
    <ligand>
        <name>Cu(2+)</name>
        <dbReference type="ChEBI" id="CHEBI:29036"/>
        <label>1</label>
        <note>catalytic</note>
    </ligand>
</feature>
<protein>
    <recommendedName>
        <fullName evidence="1">peptidylglycine monooxygenase</fullName>
        <ecNumber evidence="1">1.14.17.3</ecNumber>
    </recommendedName>
</protein>
<evidence type="ECO:0000256" key="1">
    <source>
        <dbReference type="ARBA" id="ARBA00012689"/>
    </source>
</evidence>
<gene>
    <name evidence="15" type="ORF">SNE40_011873</name>
</gene>
<comment type="cofactor">
    <cofactor evidence="11">
        <name>Cu(2+)</name>
        <dbReference type="ChEBI" id="CHEBI:29036"/>
    </cofactor>
    <text evidence="11">Binds 2 Cu(2+) ions per subunit.</text>
</comment>
<feature type="binding site" evidence="11">
    <location>
        <position position="134"/>
    </location>
    <ligand>
        <name>Cu(2+)</name>
        <dbReference type="ChEBI" id="CHEBI:29036"/>
        <label>1</label>
        <note>catalytic</note>
    </ligand>
</feature>
<dbReference type="PANTHER" id="PTHR10680">
    <property type="entry name" value="PEPTIDYL-GLYCINE ALPHA-AMIDATING MONOOXYGENASE"/>
    <property type="match status" value="1"/>
</dbReference>